<dbReference type="PANTHER" id="PTHR42700">
    <property type="entry name" value="SULFATE ADENYLYLTRANSFERASE"/>
    <property type="match status" value="1"/>
</dbReference>
<evidence type="ECO:0000256" key="4">
    <source>
        <dbReference type="ARBA" id="ARBA00022741"/>
    </source>
</evidence>
<feature type="domain" description="APS kinase" evidence="8">
    <location>
        <begin position="4"/>
        <end position="151"/>
    </location>
</feature>
<reference evidence="9 10" key="1">
    <citation type="submission" date="2016-11" db="EMBL/GenBank/DDBJ databases">
        <title>Paenibacillus species isolates.</title>
        <authorList>
            <person name="Beno S.M."/>
        </authorList>
    </citation>
    <scope>NUCLEOTIDE SEQUENCE [LARGE SCALE GENOMIC DNA]</scope>
    <source>
        <strain evidence="9 10">FSL H8-0246</strain>
    </source>
</reference>
<dbReference type="InterPro" id="IPR002891">
    <property type="entry name" value="APS"/>
</dbReference>
<evidence type="ECO:0000313" key="9">
    <source>
        <dbReference type="EMBL" id="OMF12117.1"/>
    </source>
</evidence>
<comment type="similarity">
    <text evidence="6 7">Belongs to the APS kinase family.</text>
</comment>
<organism evidence="9 10">
    <name type="scientific">Paenibacillus amylolyticus</name>
    <dbReference type="NCBI Taxonomy" id="1451"/>
    <lineage>
        <taxon>Bacteria</taxon>
        <taxon>Bacillati</taxon>
        <taxon>Bacillota</taxon>
        <taxon>Bacilli</taxon>
        <taxon>Bacillales</taxon>
        <taxon>Paenibacillaceae</taxon>
        <taxon>Paenibacillus</taxon>
    </lineage>
</organism>
<sequence>MSQRGVTVWFTGLSGAGKTTIASYVTGILQDRGIAVETLDGDVVRSSLCKDLGFSKEDRIKNIERISFVAKLLTKNQIVTLASFISPYKNMREMARQEIGEFIEVFVDAPLSELVKRDVKGLYKKAIAGEIESFTGVNDPYERPNNADLVLRTDLETVEKCAMKVVALLEQRHYITFQDVHAEAKHSTSLSS</sequence>
<evidence type="ECO:0000256" key="1">
    <source>
        <dbReference type="ARBA" id="ARBA00001823"/>
    </source>
</evidence>
<dbReference type="SUPFAM" id="SSF52540">
    <property type="entry name" value="P-loop containing nucleoside triphosphate hydrolases"/>
    <property type="match status" value="1"/>
</dbReference>
<evidence type="ECO:0000256" key="7">
    <source>
        <dbReference type="RuleBase" id="RU004347"/>
    </source>
</evidence>
<dbReference type="GO" id="GO:0004020">
    <property type="term" value="F:adenylylsulfate kinase activity"/>
    <property type="evidence" value="ECO:0007669"/>
    <property type="project" value="UniProtKB-UniRule"/>
</dbReference>
<evidence type="ECO:0000259" key="8">
    <source>
        <dbReference type="Pfam" id="PF01583"/>
    </source>
</evidence>
<evidence type="ECO:0000256" key="2">
    <source>
        <dbReference type="ARBA" id="ARBA00012121"/>
    </source>
</evidence>
<gene>
    <name evidence="6" type="primary">cysC</name>
    <name evidence="9" type="ORF">BK131_19125</name>
</gene>
<dbReference type="UniPathway" id="UPA00140">
    <property type="reaction ID" value="UER00205"/>
</dbReference>
<dbReference type="NCBIfam" id="NF002059">
    <property type="entry name" value="PRK00889.1"/>
    <property type="match status" value="1"/>
</dbReference>
<dbReference type="InterPro" id="IPR027417">
    <property type="entry name" value="P-loop_NTPase"/>
</dbReference>
<dbReference type="EC" id="2.7.1.25" evidence="2 6"/>
<dbReference type="InterPro" id="IPR050512">
    <property type="entry name" value="Sulf_AdTrans/APS_kinase"/>
</dbReference>
<keyword evidence="5 6" id="KW-0067">ATP-binding</keyword>
<dbReference type="Proteomes" id="UP000187134">
    <property type="component" value="Unassembled WGS sequence"/>
</dbReference>
<feature type="active site" description="Phosphoserine intermediate" evidence="6">
    <location>
        <position position="86"/>
    </location>
</feature>
<dbReference type="NCBIfam" id="NF003013">
    <property type="entry name" value="PRK03846.1"/>
    <property type="match status" value="1"/>
</dbReference>
<dbReference type="NCBIfam" id="TIGR00455">
    <property type="entry name" value="apsK"/>
    <property type="match status" value="1"/>
</dbReference>
<dbReference type="GO" id="GO:0005737">
    <property type="term" value="C:cytoplasm"/>
    <property type="evidence" value="ECO:0007669"/>
    <property type="project" value="TreeGrafter"/>
</dbReference>
<feature type="binding site" evidence="6">
    <location>
        <begin position="12"/>
        <end position="19"/>
    </location>
    <ligand>
        <name>ATP</name>
        <dbReference type="ChEBI" id="CHEBI:30616"/>
    </ligand>
</feature>
<dbReference type="GO" id="GO:0005524">
    <property type="term" value="F:ATP binding"/>
    <property type="evidence" value="ECO:0007669"/>
    <property type="project" value="UniProtKB-UniRule"/>
</dbReference>
<comment type="catalytic activity">
    <reaction evidence="1 6 7">
        <text>adenosine 5'-phosphosulfate + ATP = 3'-phosphoadenylyl sulfate + ADP + H(+)</text>
        <dbReference type="Rhea" id="RHEA:24152"/>
        <dbReference type="ChEBI" id="CHEBI:15378"/>
        <dbReference type="ChEBI" id="CHEBI:30616"/>
        <dbReference type="ChEBI" id="CHEBI:58243"/>
        <dbReference type="ChEBI" id="CHEBI:58339"/>
        <dbReference type="ChEBI" id="CHEBI:456216"/>
        <dbReference type="EC" id="2.7.1.25"/>
    </reaction>
</comment>
<evidence type="ECO:0000256" key="5">
    <source>
        <dbReference type="ARBA" id="ARBA00022840"/>
    </source>
</evidence>
<name>A0A1R1BQP2_PAEAM</name>
<dbReference type="HAMAP" id="MF_00065">
    <property type="entry name" value="Adenylyl_sulf_kinase"/>
    <property type="match status" value="1"/>
</dbReference>
<dbReference type="EMBL" id="MRTJ01000008">
    <property type="protein sequence ID" value="OMF12117.1"/>
    <property type="molecule type" value="Genomic_DNA"/>
</dbReference>
<dbReference type="CDD" id="cd02027">
    <property type="entry name" value="APSK"/>
    <property type="match status" value="1"/>
</dbReference>
<protein>
    <recommendedName>
        <fullName evidence="2 6">Adenylyl-sulfate kinase</fullName>
        <ecNumber evidence="2 6">2.7.1.25</ecNumber>
    </recommendedName>
    <alternativeName>
        <fullName evidence="6">APS kinase</fullName>
    </alternativeName>
    <alternativeName>
        <fullName evidence="6">ATP adenosine-5'-phosphosulfate 3'-phosphotransferase</fullName>
    </alternativeName>
    <alternativeName>
        <fullName evidence="6">Adenosine-5'-phosphosulfate kinase</fullName>
    </alternativeName>
</protein>
<dbReference type="Pfam" id="PF01583">
    <property type="entry name" value="APS_kinase"/>
    <property type="match status" value="1"/>
</dbReference>
<dbReference type="PANTHER" id="PTHR42700:SF1">
    <property type="entry name" value="SULFATE ADENYLYLTRANSFERASE"/>
    <property type="match status" value="1"/>
</dbReference>
<comment type="caution">
    <text evidence="9">The sequence shown here is derived from an EMBL/GenBank/DDBJ whole genome shotgun (WGS) entry which is preliminary data.</text>
</comment>
<keyword evidence="6 7" id="KW-0418">Kinase</keyword>
<dbReference type="InterPro" id="IPR059117">
    <property type="entry name" value="APS_kinase_dom"/>
</dbReference>
<comment type="pathway">
    <text evidence="6 7">Sulfur metabolism; hydrogen sulfide biosynthesis; sulfite from sulfate: step 2/3.</text>
</comment>
<keyword evidence="4 6" id="KW-0547">Nucleotide-binding</keyword>
<dbReference type="RefSeq" id="WP_076332832.1">
    <property type="nucleotide sequence ID" value="NZ_MRTJ01000008.1"/>
</dbReference>
<dbReference type="GO" id="GO:0010134">
    <property type="term" value="P:sulfate assimilation via adenylyl sulfate reduction"/>
    <property type="evidence" value="ECO:0007669"/>
    <property type="project" value="TreeGrafter"/>
</dbReference>
<accession>A0A1R1BQP2</accession>
<dbReference type="Gene3D" id="3.40.50.300">
    <property type="entry name" value="P-loop containing nucleotide triphosphate hydrolases"/>
    <property type="match status" value="1"/>
</dbReference>
<proteinExistence type="inferred from homology"/>
<evidence type="ECO:0000256" key="6">
    <source>
        <dbReference type="HAMAP-Rule" id="MF_00065"/>
    </source>
</evidence>
<evidence type="ECO:0000256" key="3">
    <source>
        <dbReference type="ARBA" id="ARBA00022679"/>
    </source>
</evidence>
<keyword evidence="3 6" id="KW-0808">Transferase</keyword>
<comment type="function">
    <text evidence="6 7">Catalyzes the synthesis of activated sulfate.</text>
</comment>
<dbReference type="GO" id="GO:0019379">
    <property type="term" value="P:sulfate assimilation, phosphoadenylyl sulfate reduction by phosphoadenylyl-sulfate reductase (thioredoxin)"/>
    <property type="evidence" value="ECO:0007669"/>
    <property type="project" value="TreeGrafter"/>
</dbReference>
<keyword evidence="6" id="KW-0597">Phosphoprotein</keyword>
<dbReference type="GO" id="GO:0070814">
    <property type="term" value="P:hydrogen sulfide biosynthetic process"/>
    <property type="evidence" value="ECO:0007669"/>
    <property type="project" value="UniProtKB-UniRule"/>
</dbReference>
<evidence type="ECO:0000313" key="10">
    <source>
        <dbReference type="Proteomes" id="UP000187134"/>
    </source>
</evidence>
<dbReference type="GO" id="GO:0004781">
    <property type="term" value="F:sulfate adenylyltransferase (ATP) activity"/>
    <property type="evidence" value="ECO:0007669"/>
    <property type="project" value="TreeGrafter"/>
</dbReference>
<dbReference type="OrthoDB" id="9804504at2"/>
<dbReference type="AlphaFoldDB" id="A0A1R1BQP2"/>